<dbReference type="Pfam" id="PF01925">
    <property type="entry name" value="TauE"/>
    <property type="match status" value="1"/>
</dbReference>
<dbReference type="AlphaFoldDB" id="A0A268NUU6"/>
<evidence type="ECO:0000256" key="2">
    <source>
        <dbReference type="ARBA" id="ARBA00022692"/>
    </source>
</evidence>
<sequence length="277" mass="29616">MDLLVKVGCAVLISVVLYSLIGILIGILSSLFGFGGGFVVVPVLVAFLPDSIPPDYLMHTAVGTSLAVMIINSFNSTFNHAKKGNVKWVVFKGMVFYIAIGSLIGGVSAVYINSDILKFAFIGLLLYVIVSNLLKKTFTIHVEDQDFRMPSRKSRGPVGVGIGLISTMLGVGGSVMTIPYFRKQGMRMLNAVALATPLGLPIAIVGAFTFLVTGLQIEDMPGSTLGFIFIPALCGFTLGGFIGVPLGRSWAQKIPDAVYSKVYLILLVIVVIMMMLE</sequence>
<feature type="transmembrane region" description="Helical" evidence="5">
    <location>
        <begin position="119"/>
        <end position="138"/>
    </location>
</feature>
<feature type="transmembrane region" description="Helical" evidence="5">
    <location>
        <begin position="224"/>
        <end position="246"/>
    </location>
</feature>
<dbReference type="InterPro" id="IPR002781">
    <property type="entry name" value="TM_pro_TauE-like"/>
</dbReference>
<feature type="transmembrane region" description="Helical" evidence="5">
    <location>
        <begin position="158"/>
        <end position="181"/>
    </location>
</feature>
<evidence type="ECO:0000313" key="6">
    <source>
        <dbReference type="EMBL" id="PAE87198.1"/>
    </source>
</evidence>
<feature type="transmembrane region" description="Helical" evidence="5">
    <location>
        <begin position="56"/>
        <end position="74"/>
    </location>
</feature>
<evidence type="ECO:0000313" key="7">
    <source>
        <dbReference type="Proteomes" id="UP000216207"/>
    </source>
</evidence>
<organism evidence="6 7">
    <name type="scientific">Shouchella clausii</name>
    <name type="common">Alkalihalobacillus clausii</name>
    <dbReference type="NCBI Taxonomy" id="79880"/>
    <lineage>
        <taxon>Bacteria</taxon>
        <taxon>Bacillati</taxon>
        <taxon>Bacillota</taxon>
        <taxon>Bacilli</taxon>
        <taxon>Bacillales</taxon>
        <taxon>Bacillaceae</taxon>
        <taxon>Shouchella</taxon>
    </lineage>
</organism>
<keyword evidence="2 5" id="KW-0812">Transmembrane</keyword>
<protein>
    <recommendedName>
        <fullName evidence="5">Probable membrane transporter protein</fullName>
    </recommendedName>
</protein>
<comment type="subcellular location">
    <subcellularLocation>
        <location evidence="5">Cell membrane</location>
        <topology evidence="5">Multi-pass membrane protein</topology>
    </subcellularLocation>
    <subcellularLocation>
        <location evidence="1">Membrane</location>
        <topology evidence="1">Multi-pass membrane protein</topology>
    </subcellularLocation>
</comment>
<evidence type="ECO:0000256" key="3">
    <source>
        <dbReference type="ARBA" id="ARBA00022989"/>
    </source>
</evidence>
<dbReference type="Proteomes" id="UP000216207">
    <property type="component" value="Unassembled WGS sequence"/>
</dbReference>
<keyword evidence="3 5" id="KW-1133">Transmembrane helix</keyword>
<reference evidence="6 7" key="1">
    <citation type="submission" date="2017-07" db="EMBL/GenBank/DDBJ databases">
        <title>Isolation and whole genome analysis of endospore-forming bacteria from heroin.</title>
        <authorList>
            <person name="Kalinowski J."/>
            <person name="Ahrens B."/>
            <person name="Al-Dilaimi A."/>
            <person name="Winkler A."/>
            <person name="Wibberg D."/>
            <person name="Schleenbecker U."/>
            <person name="Ruckert C."/>
            <person name="Wolfel R."/>
            <person name="Grass G."/>
        </authorList>
    </citation>
    <scope>NUCLEOTIDE SEQUENCE [LARGE SCALE GENOMIC DNA]</scope>
    <source>
        <strain evidence="6 7">7539</strain>
    </source>
</reference>
<name>A0A268NUU6_SHOCL</name>
<comment type="caution">
    <text evidence="6">The sequence shown here is derived from an EMBL/GenBank/DDBJ whole genome shotgun (WGS) entry which is preliminary data.</text>
</comment>
<dbReference type="EMBL" id="NPCC01000038">
    <property type="protein sequence ID" value="PAE87198.1"/>
    <property type="molecule type" value="Genomic_DNA"/>
</dbReference>
<dbReference type="PANTHER" id="PTHR43483:SF3">
    <property type="entry name" value="MEMBRANE TRANSPORTER PROTEIN HI_0806-RELATED"/>
    <property type="match status" value="1"/>
</dbReference>
<keyword evidence="4 5" id="KW-0472">Membrane</keyword>
<feature type="transmembrane region" description="Helical" evidence="5">
    <location>
        <begin position="188"/>
        <end position="212"/>
    </location>
</feature>
<proteinExistence type="inferred from homology"/>
<dbReference type="GO" id="GO:0005886">
    <property type="term" value="C:plasma membrane"/>
    <property type="evidence" value="ECO:0007669"/>
    <property type="project" value="UniProtKB-SubCell"/>
</dbReference>
<comment type="similarity">
    <text evidence="5">Belongs to the 4-toluene sulfonate uptake permease (TSUP) (TC 2.A.102) family.</text>
</comment>
<keyword evidence="5" id="KW-1003">Cell membrane</keyword>
<accession>A0A268NUU6</accession>
<evidence type="ECO:0000256" key="1">
    <source>
        <dbReference type="ARBA" id="ARBA00004141"/>
    </source>
</evidence>
<dbReference type="PANTHER" id="PTHR43483">
    <property type="entry name" value="MEMBRANE TRANSPORTER PROTEIN HI_0806-RELATED"/>
    <property type="match status" value="1"/>
</dbReference>
<feature type="transmembrane region" description="Helical" evidence="5">
    <location>
        <begin position="7"/>
        <end position="25"/>
    </location>
</feature>
<feature type="transmembrane region" description="Helical" evidence="5">
    <location>
        <begin position="258"/>
        <end position="276"/>
    </location>
</feature>
<evidence type="ECO:0000256" key="5">
    <source>
        <dbReference type="RuleBase" id="RU363041"/>
    </source>
</evidence>
<feature type="transmembrane region" description="Helical" evidence="5">
    <location>
        <begin position="94"/>
        <end position="112"/>
    </location>
</feature>
<evidence type="ECO:0000256" key="4">
    <source>
        <dbReference type="ARBA" id="ARBA00023136"/>
    </source>
</evidence>
<gene>
    <name evidence="6" type="ORF">CHH72_19545</name>
</gene>